<evidence type="ECO:0000313" key="2">
    <source>
        <dbReference type="EMBL" id="CAD8140936.1"/>
    </source>
</evidence>
<reference evidence="4" key="1">
    <citation type="submission" date="2021-01" db="EMBL/GenBank/DDBJ databases">
        <authorList>
            <consortium name="Genoscope - CEA"/>
            <person name="William W."/>
        </authorList>
    </citation>
    <scope>NUCLEOTIDE SEQUENCE</scope>
</reference>
<gene>
    <name evidence="2" type="ORF">PPENT_87.1.T0090356</name>
    <name evidence="3" type="ORF">PPENT_87.1.T0090358</name>
    <name evidence="4" type="ORF">PPENT_87.1.T0090360</name>
    <name evidence="5" type="ORF">PPENT_87.1.T0090362</name>
</gene>
<comment type="caution">
    <text evidence="4">The sequence shown here is derived from an EMBL/GenBank/DDBJ whole genome shotgun (WGS) entry which is preliminary data.</text>
</comment>
<keyword evidence="6" id="KW-1185">Reference proteome</keyword>
<dbReference type="OrthoDB" id="305372at2759"/>
<evidence type="ECO:0000256" key="1">
    <source>
        <dbReference type="SAM" id="Phobius"/>
    </source>
</evidence>
<evidence type="ECO:0000313" key="6">
    <source>
        <dbReference type="Proteomes" id="UP000689195"/>
    </source>
</evidence>
<dbReference type="EMBL" id="CAJJDO010000009">
    <property type="protein sequence ID" value="CAD8140940.1"/>
    <property type="molecule type" value="Genomic_DNA"/>
</dbReference>
<evidence type="ECO:0000313" key="3">
    <source>
        <dbReference type="EMBL" id="CAD8140940.1"/>
    </source>
</evidence>
<dbReference type="EMBL" id="CAJJDO010000009">
    <property type="protein sequence ID" value="CAD8140948.1"/>
    <property type="molecule type" value="Genomic_DNA"/>
</dbReference>
<protein>
    <submittedName>
        <fullName evidence="4">Uncharacterized protein</fullName>
    </submittedName>
</protein>
<evidence type="ECO:0000313" key="5">
    <source>
        <dbReference type="EMBL" id="CAD8140948.1"/>
    </source>
</evidence>
<dbReference type="AlphaFoldDB" id="A0A8S1SR17"/>
<proteinExistence type="predicted"/>
<keyword evidence="1" id="KW-0472">Membrane</keyword>
<keyword evidence="1" id="KW-1133">Transmembrane helix</keyword>
<feature type="transmembrane region" description="Helical" evidence="1">
    <location>
        <begin position="45"/>
        <end position="63"/>
    </location>
</feature>
<organism evidence="4 6">
    <name type="scientific">Paramecium pentaurelia</name>
    <dbReference type="NCBI Taxonomy" id="43138"/>
    <lineage>
        <taxon>Eukaryota</taxon>
        <taxon>Sar</taxon>
        <taxon>Alveolata</taxon>
        <taxon>Ciliophora</taxon>
        <taxon>Intramacronucleata</taxon>
        <taxon>Oligohymenophorea</taxon>
        <taxon>Peniculida</taxon>
        <taxon>Parameciidae</taxon>
        <taxon>Paramecium</taxon>
    </lineage>
</organism>
<keyword evidence="1" id="KW-0812">Transmembrane</keyword>
<name>A0A8S1SR17_9CILI</name>
<accession>A0A8S1SR17</accession>
<dbReference type="EMBL" id="CAJJDO010000009">
    <property type="protein sequence ID" value="CAD8140944.1"/>
    <property type="molecule type" value="Genomic_DNA"/>
</dbReference>
<dbReference type="EMBL" id="CAJJDO010000009">
    <property type="protein sequence ID" value="CAD8140936.1"/>
    <property type="molecule type" value="Genomic_DNA"/>
</dbReference>
<sequence>MDCVKFMNVICVFAIPFFISLYFIVEFQPNFYKYPKSDPKKLKEAIIVALILHIILSIVLTLWHQRRIKAKKQMQKIGDNYYQIQGNIQAQSDSSD</sequence>
<feature type="transmembrane region" description="Helical" evidence="1">
    <location>
        <begin position="7"/>
        <end position="25"/>
    </location>
</feature>
<dbReference type="Proteomes" id="UP000689195">
    <property type="component" value="Unassembled WGS sequence"/>
</dbReference>
<evidence type="ECO:0000313" key="4">
    <source>
        <dbReference type="EMBL" id="CAD8140944.1"/>
    </source>
</evidence>